<evidence type="ECO:0000256" key="1">
    <source>
        <dbReference type="SAM" id="Coils"/>
    </source>
</evidence>
<dbReference type="PANTHER" id="PTHR42976:SF1">
    <property type="entry name" value="GH18 DOMAIN-CONTAINING PROTEIN-RELATED"/>
    <property type="match status" value="1"/>
</dbReference>
<dbReference type="Gene3D" id="3.20.20.80">
    <property type="entry name" value="Glycosidases"/>
    <property type="match status" value="1"/>
</dbReference>
<dbReference type="PANTHER" id="PTHR42976">
    <property type="entry name" value="BIFUNCTIONAL CHITINASE/LYSOZYME-RELATED"/>
    <property type="match status" value="1"/>
</dbReference>
<organism evidence="3 4">
    <name type="scientific">Kocuria aegyptia</name>
    <dbReference type="NCBI Taxonomy" id="330943"/>
    <lineage>
        <taxon>Bacteria</taxon>
        <taxon>Bacillati</taxon>
        <taxon>Actinomycetota</taxon>
        <taxon>Actinomycetes</taxon>
        <taxon>Micrococcales</taxon>
        <taxon>Micrococcaceae</taxon>
        <taxon>Kocuria</taxon>
    </lineage>
</organism>
<dbReference type="EMBL" id="BAAAOA010000003">
    <property type="protein sequence ID" value="GAA1746232.1"/>
    <property type="molecule type" value="Genomic_DNA"/>
</dbReference>
<evidence type="ECO:0000313" key="3">
    <source>
        <dbReference type="EMBL" id="GAA1746232.1"/>
    </source>
</evidence>
<dbReference type="Proteomes" id="UP001501204">
    <property type="component" value="Unassembled WGS sequence"/>
</dbReference>
<proteinExistence type="predicted"/>
<reference evidence="3 4" key="1">
    <citation type="journal article" date="2019" name="Int. J. Syst. Evol. Microbiol.">
        <title>The Global Catalogue of Microorganisms (GCM) 10K type strain sequencing project: providing services to taxonomists for standard genome sequencing and annotation.</title>
        <authorList>
            <consortium name="The Broad Institute Genomics Platform"/>
            <consortium name="The Broad Institute Genome Sequencing Center for Infectious Disease"/>
            <person name="Wu L."/>
            <person name="Ma J."/>
        </authorList>
    </citation>
    <scope>NUCLEOTIDE SEQUENCE [LARGE SCALE GENOMIC DNA]</scope>
    <source>
        <strain evidence="3 4">JCM 14735</strain>
    </source>
</reference>
<keyword evidence="1" id="KW-0175">Coiled coil</keyword>
<evidence type="ECO:0008006" key="5">
    <source>
        <dbReference type="Google" id="ProtNLM"/>
    </source>
</evidence>
<evidence type="ECO:0000256" key="2">
    <source>
        <dbReference type="SAM" id="MobiDB-lite"/>
    </source>
</evidence>
<keyword evidence="4" id="KW-1185">Reference proteome</keyword>
<protein>
    <recommendedName>
        <fullName evidence="5">Glycosyl hydrolase</fullName>
    </recommendedName>
</protein>
<dbReference type="CDD" id="cd06543">
    <property type="entry name" value="GH18_PF-ChiA-like"/>
    <property type="match status" value="1"/>
</dbReference>
<feature type="region of interest" description="Disordered" evidence="2">
    <location>
        <begin position="1"/>
        <end position="21"/>
    </location>
</feature>
<dbReference type="InterPro" id="IPR052750">
    <property type="entry name" value="GH18_Chitinase"/>
</dbReference>
<gene>
    <name evidence="3" type="ORF">GCM10009767_01040</name>
</gene>
<evidence type="ECO:0000313" key="4">
    <source>
        <dbReference type="Proteomes" id="UP001501204"/>
    </source>
</evidence>
<dbReference type="SUPFAM" id="SSF51445">
    <property type="entry name" value="(Trans)glycosidases"/>
    <property type="match status" value="1"/>
</dbReference>
<name>A0ABN2K201_9MICC</name>
<sequence>MAGPDLAHGTDDDAAPHLPVRGCSARGPRRLGALGLLSAAGLALTGCGDQHEPWFGGYVNVTSYPWFDFGAEAAGQSRTVLGFVVADPEEPCKPSWGGYYGLDEAEETLRMEKQIAVLREAGGDVVVSFGGAAGNELATACTDPDRVLAAYRTVLDRYDVRVVDFDIELDDLEDQEANERRAEVLLRLQEERKEPLEIWATLPVAPHGLDQDSVDVVALMLAAEVDLAGVNLMTMNYSESKPAGQSMAAASMEAARSAHGQLTALWGAAGQDLSAEEVWHRIGLTPMIGVNDVPGEVVELDAAAELGEFARDQGVGRLSYWSLNRDRPCTAEDGDPAEANDFCSGLEEEAGEFTRVLGEGFVG</sequence>
<feature type="coiled-coil region" evidence="1">
    <location>
        <begin position="155"/>
        <end position="192"/>
    </location>
</feature>
<accession>A0ABN2K201</accession>
<comment type="caution">
    <text evidence="3">The sequence shown here is derived from an EMBL/GenBank/DDBJ whole genome shotgun (WGS) entry which is preliminary data.</text>
</comment>
<dbReference type="InterPro" id="IPR017853">
    <property type="entry name" value="GH"/>
</dbReference>